<keyword evidence="6 9" id="KW-0505">Motor protein</keyword>
<dbReference type="GO" id="GO:0005874">
    <property type="term" value="C:microtubule"/>
    <property type="evidence" value="ECO:0007669"/>
    <property type="project" value="UniProtKB-KW"/>
</dbReference>
<keyword evidence="7" id="KW-0206">Cytoskeleton</keyword>
<sequence>MGSDDASVVREWLVQSGLRHHTAAFAGMSELALRGLMMQDYGKFGVVDMDDKQKLFKLIKRLNIEPGRSTHGGSNDKGLPTPRVNGSVRGSGKDSNVDALEARLKAQMLDGNAALLSLADDPDDYLFQAGTQHRGRRESALPMSPEAARAPVVLPPEEPNLPKIRVVVRKRPLNRKEEDRGEEDSIEAVMAEARLTVHEPRVKVDLTKYVEHHAFSFDDVLDEEVSNDAVYRSTVQPLVATIFRAGKATCFAYGQTGSGKTYTMQPLPLRAAADIFRYLSLAESQGLALWVSCFEIYGGKLYDLLNGRQQLVMREDGKGRVCIVGLKEVEVTCSDTIQELVSHANRARSTGSTGVNEDSSRSHSIMQFALKREGEADGHPLGKISFIDLAGSERGADTYDNNRQTRMEGAQINKSLLALKECIRALDASAHHVPFRGSKLTEVLRDSFTGDQARTVMIANVSPASSSCEHTLNTLRYADRVKELRKDKAARFSCAGTAPARAASPPLRAMLSPTQGAASSPAARPRHASVAYAASPNRNATPPRAGAQSEVLASPRPGQRQVAPPLKARRGTTGALEDVRLAAARRGTAAAADETQQQARERQEGATDAQGVPLSKEAALKALSRRTTAEEVRVRAGEHTKRAGNSEATEQAEAGLPARAGDGPAADLRDMLTARDELMNRILEEEDNLIAAHRWQIEETMAIVRQEMTLLGQIDQPGSAIDAYIGGLREVLERKASNIAQLQGRLENFQAQLRDEEELSNLISAKMHMRTDERSHRQSRDA</sequence>
<evidence type="ECO:0000256" key="1">
    <source>
        <dbReference type="ARBA" id="ARBA00004245"/>
    </source>
</evidence>
<feature type="compositionally biased region" description="Low complexity" evidence="12">
    <location>
        <begin position="517"/>
        <end position="531"/>
    </location>
</feature>
<feature type="coiled-coil region" evidence="11">
    <location>
        <begin position="732"/>
        <end position="759"/>
    </location>
</feature>
<evidence type="ECO:0000256" key="3">
    <source>
        <dbReference type="ARBA" id="ARBA00022701"/>
    </source>
</evidence>
<evidence type="ECO:0000256" key="10">
    <source>
        <dbReference type="RuleBase" id="RU000394"/>
    </source>
</evidence>
<feature type="domain" description="Kinesin motor" evidence="13">
    <location>
        <begin position="163"/>
        <end position="484"/>
    </location>
</feature>
<comment type="subcellular location">
    <subcellularLocation>
        <location evidence="1">Cytoplasm</location>
        <location evidence="1">Cytoskeleton</location>
    </subcellularLocation>
</comment>
<dbReference type="InterPro" id="IPR027417">
    <property type="entry name" value="P-loop_NTPase"/>
</dbReference>
<protein>
    <recommendedName>
        <fullName evidence="10">Kinesin-like protein</fullName>
    </recommendedName>
</protein>
<dbReference type="PANTHER" id="PTHR47971">
    <property type="entry name" value="KINESIN-RELATED PROTEIN 6"/>
    <property type="match status" value="1"/>
</dbReference>
<keyword evidence="3 10" id="KW-0493">Microtubule</keyword>
<dbReference type="SUPFAM" id="SSF52540">
    <property type="entry name" value="P-loop containing nucleoside triphosphate hydrolases"/>
    <property type="match status" value="1"/>
</dbReference>
<feature type="compositionally biased region" description="Low complexity" evidence="12">
    <location>
        <begin position="498"/>
        <end position="509"/>
    </location>
</feature>
<dbReference type="InterPro" id="IPR036961">
    <property type="entry name" value="Kinesin_motor_dom_sf"/>
</dbReference>
<evidence type="ECO:0000313" key="15">
    <source>
        <dbReference type="Proteomes" id="UP001314263"/>
    </source>
</evidence>
<evidence type="ECO:0000256" key="8">
    <source>
        <dbReference type="ARBA" id="ARBA00061030"/>
    </source>
</evidence>
<dbReference type="SMART" id="SM00129">
    <property type="entry name" value="KISc"/>
    <property type="match status" value="1"/>
</dbReference>
<evidence type="ECO:0000256" key="2">
    <source>
        <dbReference type="ARBA" id="ARBA00022490"/>
    </source>
</evidence>
<dbReference type="PROSITE" id="PS50067">
    <property type="entry name" value="KINESIN_MOTOR_2"/>
    <property type="match status" value="1"/>
</dbReference>
<feature type="compositionally biased region" description="Low complexity" evidence="12">
    <location>
        <begin position="581"/>
        <end position="598"/>
    </location>
</feature>
<feature type="region of interest" description="Disordered" evidence="12">
    <location>
        <begin position="66"/>
        <end position="95"/>
    </location>
</feature>
<evidence type="ECO:0000256" key="4">
    <source>
        <dbReference type="ARBA" id="ARBA00022741"/>
    </source>
</evidence>
<keyword evidence="15" id="KW-1185">Reference proteome</keyword>
<dbReference type="GO" id="GO:0008017">
    <property type="term" value="F:microtubule binding"/>
    <property type="evidence" value="ECO:0007669"/>
    <property type="project" value="InterPro"/>
</dbReference>
<dbReference type="Pfam" id="PF00225">
    <property type="entry name" value="Kinesin"/>
    <property type="match status" value="1"/>
</dbReference>
<evidence type="ECO:0000256" key="11">
    <source>
        <dbReference type="SAM" id="Coils"/>
    </source>
</evidence>
<organism evidence="14 15">
    <name type="scientific">Coccomyxa viridis</name>
    <dbReference type="NCBI Taxonomy" id="1274662"/>
    <lineage>
        <taxon>Eukaryota</taxon>
        <taxon>Viridiplantae</taxon>
        <taxon>Chlorophyta</taxon>
        <taxon>core chlorophytes</taxon>
        <taxon>Trebouxiophyceae</taxon>
        <taxon>Trebouxiophyceae incertae sedis</taxon>
        <taxon>Coccomyxaceae</taxon>
        <taxon>Coccomyxa</taxon>
    </lineage>
</organism>
<keyword evidence="5 9" id="KW-0067">ATP-binding</keyword>
<dbReference type="CDD" id="cd01367">
    <property type="entry name" value="KISc_KIF2_like"/>
    <property type="match status" value="1"/>
</dbReference>
<evidence type="ECO:0000256" key="12">
    <source>
        <dbReference type="SAM" id="MobiDB-lite"/>
    </source>
</evidence>
<evidence type="ECO:0000256" key="7">
    <source>
        <dbReference type="ARBA" id="ARBA00023212"/>
    </source>
</evidence>
<dbReference type="FunFam" id="3.40.850.10:FF:000012">
    <property type="entry name" value="Kinesin-like protein"/>
    <property type="match status" value="1"/>
</dbReference>
<dbReference type="PANTHER" id="PTHR47971:SF8">
    <property type="entry name" value="KINESIN-LIKE PROTEIN"/>
    <property type="match status" value="1"/>
</dbReference>
<dbReference type="PROSITE" id="PS00411">
    <property type="entry name" value="KINESIN_MOTOR_1"/>
    <property type="match status" value="1"/>
</dbReference>
<dbReference type="EMBL" id="CAUYUE010000017">
    <property type="protein sequence ID" value="CAK0787610.1"/>
    <property type="molecule type" value="Genomic_DNA"/>
</dbReference>
<keyword evidence="2" id="KW-0963">Cytoplasm</keyword>
<gene>
    <name evidence="14" type="ORF">CVIRNUC_010832</name>
</gene>
<feature type="region of interest" description="Disordered" evidence="12">
    <location>
        <begin position="493"/>
        <end position="666"/>
    </location>
</feature>
<dbReference type="InterPro" id="IPR019821">
    <property type="entry name" value="Kinesin_motor_CS"/>
</dbReference>
<dbReference type="GO" id="GO:1903338">
    <property type="term" value="P:regulation of cell wall organization or biogenesis"/>
    <property type="evidence" value="ECO:0007669"/>
    <property type="project" value="UniProtKB-ARBA"/>
</dbReference>
<evidence type="ECO:0000256" key="6">
    <source>
        <dbReference type="ARBA" id="ARBA00023175"/>
    </source>
</evidence>
<dbReference type="Proteomes" id="UP001314263">
    <property type="component" value="Unassembled WGS sequence"/>
</dbReference>
<evidence type="ECO:0000256" key="5">
    <source>
        <dbReference type="ARBA" id="ARBA00022840"/>
    </source>
</evidence>
<dbReference type="AlphaFoldDB" id="A0AAV1INB4"/>
<comment type="caution">
    <text evidence="14">The sequence shown here is derived from an EMBL/GenBank/DDBJ whole genome shotgun (WGS) entry which is preliminary data.</text>
</comment>
<dbReference type="GO" id="GO:0003777">
    <property type="term" value="F:microtubule motor activity"/>
    <property type="evidence" value="ECO:0007669"/>
    <property type="project" value="InterPro"/>
</dbReference>
<feature type="binding site" evidence="9">
    <location>
        <begin position="254"/>
        <end position="261"/>
    </location>
    <ligand>
        <name>ATP</name>
        <dbReference type="ChEBI" id="CHEBI:30616"/>
    </ligand>
</feature>
<dbReference type="InterPro" id="IPR027640">
    <property type="entry name" value="Kinesin-like_fam"/>
</dbReference>
<keyword evidence="11" id="KW-0175">Coiled coil</keyword>
<accession>A0AAV1INB4</accession>
<dbReference type="InterPro" id="IPR001752">
    <property type="entry name" value="Kinesin_motor_dom"/>
</dbReference>
<reference evidence="14 15" key="1">
    <citation type="submission" date="2023-10" db="EMBL/GenBank/DDBJ databases">
        <authorList>
            <person name="Maclean D."/>
            <person name="Macfadyen A."/>
        </authorList>
    </citation>
    <scope>NUCLEOTIDE SEQUENCE [LARGE SCALE GENOMIC DNA]</scope>
</reference>
<evidence type="ECO:0000313" key="14">
    <source>
        <dbReference type="EMBL" id="CAK0787610.1"/>
    </source>
</evidence>
<evidence type="ECO:0000259" key="13">
    <source>
        <dbReference type="PROSITE" id="PS50067"/>
    </source>
</evidence>
<comment type="similarity">
    <text evidence="8">Belongs to the TRAFAC class myosin-kinesin ATPase superfamily. Kinesin family. KIN-13 subfamily.</text>
</comment>
<proteinExistence type="inferred from homology"/>
<dbReference type="GO" id="GO:0007018">
    <property type="term" value="P:microtubule-based movement"/>
    <property type="evidence" value="ECO:0007669"/>
    <property type="project" value="InterPro"/>
</dbReference>
<dbReference type="GO" id="GO:0007019">
    <property type="term" value="P:microtubule depolymerization"/>
    <property type="evidence" value="ECO:0007669"/>
    <property type="project" value="TreeGrafter"/>
</dbReference>
<evidence type="ECO:0000256" key="9">
    <source>
        <dbReference type="PROSITE-ProRule" id="PRU00283"/>
    </source>
</evidence>
<keyword evidence="4 9" id="KW-0547">Nucleotide-binding</keyword>
<dbReference type="GO" id="GO:0005524">
    <property type="term" value="F:ATP binding"/>
    <property type="evidence" value="ECO:0007669"/>
    <property type="project" value="UniProtKB-UniRule"/>
</dbReference>
<feature type="compositionally biased region" description="Basic and acidic residues" evidence="12">
    <location>
        <begin position="627"/>
        <end position="641"/>
    </location>
</feature>
<name>A0AAV1INB4_9CHLO</name>
<dbReference type="PRINTS" id="PR00380">
    <property type="entry name" value="KINESINHEAVY"/>
</dbReference>
<dbReference type="Gene3D" id="3.40.850.10">
    <property type="entry name" value="Kinesin motor domain"/>
    <property type="match status" value="1"/>
</dbReference>